<evidence type="ECO:0000313" key="1">
    <source>
        <dbReference type="EMBL" id="KAG7292095.1"/>
    </source>
</evidence>
<proteinExistence type="predicted"/>
<name>A0AAD4I3B5_9PEZI</name>
<protein>
    <submittedName>
        <fullName evidence="1">Uncharacterized protein</fullName>
    </submittedName>
</protein>
<organism evidence="1 2">
    <name type="scientific">Staphylotrichum longicolle</name>
    <dbReference type="NCBI Taxonomy" id="669026"/>
    <lineage>
        <taxon>Eukaryota</taxon>
        <taxon>Fungi</taxon>
        <taxon>Dikarya</taxon>
        <taxon>Ascomycota</taxon>
        <taxon>Pezizomycotina</taxon>
        <taxon>Sordariomycetes</taxon>
        <taxon>Sordariomycetidae</taxon>
        <taxon>Sordariales</taxon>
        <taxon>Chaetomiaceae</taxon>
        <taxon>Staphylotrichum</taxon>
    </lineage>
</organism>
<sequence>MCQVTHYRDFNCSTRWATIARPCYPGMGFDTCPQFVDGQVRPLPPRLVAQGEPCPKWAG</sequence>
<evidence type="ECO:0000313" key="2">
    <source>
        <dbReference type="Proteomes" id="UP001197093"/>
    </source>
</evidence>
<keyword evidence="2" id="KW-1185">Reference proteome</keyword>
<dbReference type="EMBL" id="JAHCVI010000001">
    <property type="protein sequence ID" value="KAG7292095.1"/>
    <property type="molecule type" value="Genomic_DNA"/>
</dbReference>
<reference evidence="1" key="1">
    <citation type="submission" date="2023-02" db="EMBL/GenBank/DDBJ databases">
        <authorList>
            <person name="Palmer J.M."/>
        </authorList>
    </citation>
    <scope>NUCLEOTIDE SEQUENCE</scope>
    <source>
        <strain evidence="1">FW57</strain>
    </source>
</reference>
<accession>A0AAD4I3B5</accession>
<gene>
    <name evidence="1" type="ORF">NEMBOFW57_002128</name>
</gene>
<comment type="caution">
    <text evidence="1">The sequence shown here is derived from an EMBL/GenBank/DDBJ whole genome shotgun (WGS) entry which is preliminary data.</text>
</comment>
<dbReference type="Proteomes" id="UP001197093">
    <property type="component" value="Unassembled WGS sequence"/>
</dbReference>
<dbReference type="AlphaFoldDB" id="A0AAD4I3B5"/>